<proteinExistence type="predicted"/>
<dbReference type="InterPro" id="IPR038704">
    <property type="entry name" value="YEAST_sf"/>
</dbReference>
<evidence type="ECO:0000313" key="6">
    <source>
        <dbReference type="Proteomes" id="UP000772434"/>
    </source>
</evidence>
<organism evidence="5 6">
    <name type="scientific">Rhodocollybia butyracea</name>
    <dbReference type="NCBI Taxonomy" id="206335"/>
    <lineage>
        <taxon>Eukaryota</taxon>
        <taxon>Fungi</taxon>
        <taxon>Dikarya</taxon>
        <taxon>Basidiomycota</taxon>
        <taxon>Agaricomycotina</taxon>
        <taxon>Agaricomycetes</taxon>
        <taxon>Agaricomycetidae</taxon>
        <taxon>Agaricales</taxon>
        <taxon>Marasmiineae</taxon>
        <taxon>Omphalotaceae</taxon>
        <taxon>Rhodocollybia</taxon>
    </lineage>
</organism>
<evidence type="ECO:0000256" key="1">
    <source>
        <dbReference type="ARBA" id="ARBA00023242"/>
    </source>
</evidence>
<comment type="caution">
    <text evidence="5">The sequence shown here is derived from an EMBL/GenBank/DDBJ whole genome shotgun (WGS) entry which is preliminary data.</text>
</comment>
<feature type="compositionally biased region" description="Low complexity" evidence="3">
    <location>
        <begin position="297"/>
        <end position="309"/>
    </location>
</feature>
<feature type="region of interest" description="Disordered" evidence="3">
    <location>
        <begin position="272"/>
        <end position="309"/>
    </location>
</feature>
<dbReference type="AlphaFoldDB" id="A0A9P5U5C2"/>
<comment type="subcellular location">
    <subcellularLocation>
        <location evidence="2">Nucleus</location>
    </subcellularLocation>
</comment>
<evidence type="ECO:0000313" key="5">
    <source>
        <dbReference type="EMBL" id="KAF9066826.1"/>
    </source>
</evidence>
<accession>A0A9P5U5C2</accession>
<sequence>MIPNKRIKLDTNEHRNAIILSEIDIEIGLRKRLAQTFESRIAWASLLLDSLENETEYISETPFKDVALTALSALESPSKILFPRDADVPIPNAQKGRLPPKEKPITRSQKSKFLYLRSQDSPQIFLLRCPDCHQSAFTNLQGLYNHSRISHSKEWGSHEELAKACAVPQEELDYELDLDAGVDAGGRGTLLPGVRSLFQMAVEGTRDQSPSRVSNQGEQQSVHLTKTLGLHGDSPALAQFLGKEVKRKEIKVWNDENFIDIYSLPLPPMSRWKKPPPVRTRPTREAEVVTSEKSLQATANDSSRNASNATATSRFHISCRITLTDSSLFIPEGQRLKSKKEHTHQWMISVESASYSLDLTTVLASLTVSPISSFEFEQSMSSSPLVATEPPFVVVGTTAEPFQAQVELLFNSSTSGPGQNGQKVILDHWIGLDMIGTNKLPTKGDEQVVDIELDKDTVIKPAKSGYTPVNAKSHWEHVSNVALGRALKFKQGELSVDTAIPGSYTELLESLVTKFPMTQKGAS</sequence>
<keyword evidence="6" id="KW-1185">Reference proteome</keyword>
<feature type="domain" description="YEATS" evidence="4">
    <location>
        <begin position="311"/>
        <end position="472"/>
    </location>
</feature>
<dbReference type="OrthoDB" id="1741717at2759"/>
<dbReference type="Gene3D" id="2.60.40.1970">
    <property type="entry name" value="YEATS domain"/>
    <property type="match status" value="1"/>
</dbReference>
<dbReference type="EMBL" id="JADNRY010000081">
    <property type="protein sequence ID" value="KAF9066826.1"/>
    <property type="molecule type" value="Genomic_DNA"/>
</dbReference>
<dbReference type="InterPro" id="IPR055129">
    <property type="entry name" value="YEATS_dom"/>
</dbReference>
<protein>
    <recommendedName>
        <fullName evidence="4">YEATS domain-containing protein</fullName>
    </recommendedName>
</protein>
<dbReference type="Proteomes" id="UP000772434">
    <property type="component" value="Unassembled WGS sequence"/>
</dbReference>
<evidence type="ECO:0000256" key="3">
    <source>
        <dbReference type="SAM" id="MobiDB-lite"/>
    </source>
</evidence>
<dbReference type="PROSITE" id="PS51037">
    <property type="entry name" value="YEATS"/>
    <property type="match status" value="1"/>
</dbReference>
<gene>
    <name evidence="5" type="ORF">BDP27DRAFT_1296830</name>
</gene>
<evidence type="ECO:0000256" key="2">
    <source>
        <dbReference type="PROSITE-ProRule" id="PRU00376"/>
    </source>
</evidence>
<dbReference type="GO" id="GO:0005634">
    <property type="term" value="C:nucleus"/>
    <property type="evidence" value="ECO:0007669"/>
    <property type="project" value="UniProtKB-SubCell"/>
</dbReference>
<reference evidence="5" key="1">
    <citation type="submission" date="2020-11" db="EMBL/GenBank/DDBJ databases">
        <authorList>
            <consortium name="DOE Joint Genome Institute"/>
            <person name="Ahrendt S."/>
            <person name="Riley R."/>
            <person name="Andreopoulos W."/>
            <person name="Labutti K."/>
            <person name="Pangilinan J."/>
            <person name="Ruiz-Duenas F.J."/>
            <person name="Barrasa J.M."/>
            <person name="Sanchez-Garcia M."/>
            <person name="Camarero S."/>
            <person name="Miyauchi S."/>
            <person name="Serrano A."/>
            <person name="Linde D."/>
            <person name="Babiker R."/>
            <person name="Drula E."/>
            <person name="Ayuso-Fernandez I."/>
            <person name="Pacheco R."/>
            <person name="Padilla G."/>
            <person name="Ferreira P."/>
            <person name="Barriuso J."/>
            <person name="Kellner H."/>
            <person name="Castanera R."/>
            <person name="Alfaro M."/>
            <person name="Ramirez L."/>
            <person name="Pisabarro A.G."/>
            <person name="Kuo A."/>
            <person name="Tritt A."/>
            <person name="Lipzen A."/>
            <person name="He G."/>
            <person name="Yan M."/>
            <person name="Ng V."/>
            <person name="Cullen D."/>
            <person name="Martin F."/>
            <person name="Rosso M.-N."/>
            <person name="Henrissat B."/>
            <person name="Hibbett D."/>
            <person name="Martinez A.T."/>
            <person name="Grigoriev I.V."/>
        </authorList>
    </citation>
    <scope>NUCLEOTIDE SEQUENCE</scope>
    <source>
        <strain evidence="5">AH 40177</strain>
    </source>
</reference>
<keyword evidence="1 2" id="KW-0539">Nucleus</keyword>
<evidence type="ECO:0000259" key="4">
    <source>
        <dbReference type="PROSITE" id="PS51037"/>
    </source>
</evidence>
<name>A0A9P5U5C2_9AGAR</name>